<dbReference type="GO" id="GO:0046872">
    <property type="term" value="F:metal ion binding"/>
    <property type="evidence" value="ECO:0007669"/>
    <property type="project" value="UniProtKB-KW"/>
</dbReference>
<evidence type="ECO:0000256" key="2">
    <source>
        <dbReference type="ARBA" id="ARBA00004496"/>
    </source>
</evidence>
<comment type="cofactor">
    <cofactor evidence="1">
        <name>Mn(2+)</name>
        <dbReference type="ChEBI" id="CHEBI:29035"/>
    </cofactor>
</comment>
<name>A0A8T0F7W2_ARGBR</name>
<feature type="compositionally biased region" description="Basic residues" evidence="14">
    <location>
        <begin position="166"/>
        <end position="178"/>
    </location>
</feature>
<evidence type="ECO:0000256" key="8">
    <source>
        <dbReference type="ARBA" id="ARBA00023211"/>
    </source>
</evidence>
<comment type="subcellular location">
    <subcellularLocation>
        <location evidence="2">Cytoplasm</location>
    </subcellularLocation>
</comment>
<dbReference type="GO" id="GO:0005737">
    <property type="term" value="C:cytoplasm"/>
    <property type="evidence" value="ECO:0007669"/>
    <property type="project" value="UniProtKB-SubCell"/>
</dbReference>
<dbReference type="AlphaFoldDB" id="A0A8T0F7W2"/>
<comment type="catalytic activity">
    <reaction evidence="12">
        <text>L-tyrosyl-[glycogenin] + UDP-alpha-D-glucose = alpha-D-glucosyl-L-tyrosyl-[glycogenin] + UDP + H(+)</text>
        <dbReference type="Rhea" id="RHEA:23360"/>
        <dbReference type="Rhea" id="RHEA-COMP:14604"/>
        <dbReference type="Rhea" id="RHEA-COMP:14605"/>
        <dbReference type="ChEBI" id="CHEBI:15378"/>
        <dbReference type="ChEBI" id="CHEBI:46858"/>
        <dbReference type="ChEBI" id="CHEBI:58223"/>
        <dbReference type="ChEBI" id="CHEBI:58885"/>
        <dbReference type="ChEBI" id="CHEBI:140573"/>
        <dbReference type="EC" id="2.4.1.186"/>
    </reaction>
</comment>
<feature type="compositionally biased region" description="Basic and acidic residues" evidence="14">
    <location>
        <begin position="377"/>
        <end position="386"/>
    </location>
</feature>
<keyword evidence="4" id="KW-0808">Transferase</keyword>
<keyword evidence="5" id="KW-0479">Metal-binding</keyword>
<evidence type="ECO:0000256" key="1">
    <source>
        <dbReference type="ARBA" id="ARBA00001936"/>
    </source>
</evidence>
<feature type="compositionally biased region" description="Basic and acidic residues" evidence="14">
    <location>
        <begin position="179"/>
        <end position="191"/>
    </location>
</feature>
<proteinExistence type="inferred from homology"/>
<dbReference type="Pfam" id="PF01501">
    <property type="entry name" value="Glyco_transf_8"/>
    <property type="match status" value="1"/>
</dbReference>
<keyword evidence="8" id="KW-0464">Manganese</keyword>
<keyword evidence="16" id="KW-1185">Reference proteome</keyword>
<evidence type="ECO:0000256" key="4">
    <source>
        <dbReference type="ARBA" id="ARBA00022679"/>
    </source>
</evidence>
<feature type="region of interest" description="Disordered" evidence="14">
    <location>
        <begin position="142"/>
        <end position="195"/>
    </location>
</feature>
<keyword evidence="6" id="KW-0320">Glycogen biosynthesis</keyword>
<evidence type="ECO:0000313" key="15">
    <source>
        <dbReference type="EMBL" id="KAF8786418.1"/>
    </source>
</evidence>
<sequence>MADTLTNNISNGTVYDKESNEATKHCFKHATENLSQVSKPDADSEHEICEGCSKTILSYISLIQDMLNGLARKLSKDETPTNCFQCLKQESRGAEDIPPGENIEDNNLKSEILTNLNGIANGECETLPPVSTVAEQKDEIQTNQNIEEHSSSSVTNAAETTSEPKKPKKVSSRRNSRRISREMKENGHEVFSENSANRNGWQTDFLYNVSSSIDPKYIPYSQQQENEHPVTANLNKRGSSQDDTLLNNKENASFINYNSRFNSSDTSPLTPSSPTLFFANFGSPPTANSDKSTENIHFNKTKTIDSSIFDYSATESNSSYHKSEANYFDKPDFSSMENALNRLEVDESAKSDYSVTESRFEADVDDSSKSDYSGTESVERKVDRMSMKPIQSEKQADQNIEQWKTLHDSFSDCVTTTSDRKSSEAFVTICRNNAEALGCLVLGSSLLLSRTSRKLCVLVFDDVDPAFKEPLSSVFHVVQHVKHLNSIDERKLEYLKKMNLEKICIWGLVQFSKCVFLNPDCLIIRNCDELFQHEELSAVPDIGWPDCFNAGVFVFRPSVDTLAKLVELSQKQGQNNEGDQMLLNAYFHSWSSDIGKKLSFIYNLMRNASYTYGPAFQRFGHNVKIVQFLGGSKPWEVKFFTESGQLDGDVNVHPKHVRFFSEWINTFKIAVLKLFPQDVYDYAFSQKSVSAEDIGLALCFPAPCKNFDKISAKPSHILPKRQTVPPFYIAASPPRTAICDNTSLPAPICCQFSDLNSVEEATEKLINIGHVEQNGIIETGEQNGKMESETAMTDLQFDRCLPGAIIGDYQGMMAWEQGHIDYEGCDSSENIMNRLSFLIHRSVPPNL</sequence>
<evidence type="ECO:0000256" key="13">
    <source>
        <dbReference type="ARBA" id="ARBA00057883"/>
    </source>
</evidence>
<comment type="function">
    <text evidence="13">Self-glucosylating initiator of glycogen synthesis. It catalyzes the formation of a short alpha (1,4)-glucosyl chain covalently attached via a glucose 1-O-tyrosyl linkage to internal tyrosine residues and these chains act as primers for the elongation reaction catalyzed by glycogen synthase.</text>
</comment>
<reference evidence="15" key="2">
    <citation type="submission" date="2020-06" db="EMBL/GenBank/DDBJ databases">
        <authorList>
            <person name="Sheffer M."/>
        </authorList>
    </citation>
    <scope>NUCLEOTIDE SEQUENCE</scope>
</reference>
<feature type="compositionally biased region" description="Polar residues" evidence="14">
    <location>
        <begin position="151"/>
        <end position="161"/>
    </location>
</feature>
<dbReference type="Proteomes" id="UP000807504">
    <property type="component" value="Unassembled WGS sequence"/>
</dbReference>
<dbReference type="SUPFAM" id="SSF53448">
    <property type="entry name" value="Nucleotide-diphospho-sugar transferases"/>
    <property type="match status" value="1"/>
</dbReference>
<dbReference type="EMBL" id="JABXBU010000015">
    <property type="protein sequence ID" value="KAF8786418.1"/>
    <property type="molecule type" value="Genomic_DNA"/>
</dbReference>
<protein>
    <recommendedName>
        <fullName evidence="10">glycogenin glucosyltransferase</fullName>
        <ecNumber evidence="10">2.4.1.186</ecNumber>
    </recommendedName>
</protein>
<feature type="region of interest" description="Disordered" evidence="14">
    <location>
        <begin position="356"/>
        <end position="396"/>
    </location>
</feature>
<feature type="compositionally biased region" description="Basic and acidic residues" evidence="14">
    <location>
        <begin position="358"/>
        <end position="369"/>
    </location>
</feature>
<dbReference type="PANTHER" id="PTHR11183">
    <property type="entry name" value="GLYCOGENIN SUBFAMILY MEMBER"/>
    <property type="match status" value="1"/>
</dbReference>
<evidence type="ECO:0000256" key="3">
    <source>
        <dbReference type="ARBA" id="ARBA00022490"/>
    </source>
</evidence>
<comment type="caution">
    <text evidence="15">The sequence shown here is derived from an EMBL/GenBank/DDBJ whole genome shotgun (WGS) entry which is preliminary data.</text>
</comment>
<evidence type="ECO:0000256" key="11">
    <source>
        <dbReference type="ARBA" id="ARBA00050886"/>
    </source>
</evidence>
<dbReference type="InterPro" id="IPR050587">
    <property type="entry name" value="GNT1/Glycosyltrans_8"/>
</dbReference>
<comment type="similarity">
    <text evidence="9">Belongs to the glycosyltransferase 8 family. Glycogenin subfamily.</text>
</comment>
<keyword evidence="7" id="KW-0325">Glycoprotein</keyword>
<dbReference type="EC" id="2.4.1.186" evidence="10"/>
<dbReference type="OrthoDB" id="6432516at2759"/>
<evidence type="ECO:0000313" key="16">
    <source>
        <dbReference type="Proteomes" id="UP000807504"/>
    </source>
</evidence>
<dbReference type="GO" id="GO:0008466">
    <property type="term" value="F:glycogenin glucosyltransferase activity"/>
    <property type="evidence" value="ECO:0007669"/>
    <property type="project" value="UniProtKB-EC"/>
</dbReference>
<reference evidence="15" key="1">
    <citation type="journal article" date="2020" name="bioRxiv">
        <title>Chromosome-level reference genome of the European wasp spider Argiope bruennichi: a resource for studies on range expansion and evolutionary adaptation.</title>
        <authorList>
            <person name="Sheffer M.M."/>
            <person name="Hoppe A."/>
            <person name="Krehenwinkel H."/>
            <person name="Uhl G."/>
            <person name="Kuss A.W."/>
            <person name="Jensen L."/>
            <person name="Jensen C."/>
            <person name="Gillespie R.G."/>
            <person name="Hoff K.J."/>
            <person name="Prost S."/>
        </authorList>
    </citation>
    <scope>NUCLEOTIDE SEQUENCE</scope>
</reference>
<evidence type="ECO:0000256" key="9">
    <source>
        <dbReference type="ARBA" id="ARBA00038162"/>
    </source>
</evidence>
<organism evidence="15 16">
    <name type="scientific">Argiope bruennichi</name>
    <name type="common">Wasp spider</name>
    <name type="synonym">Aranea bruennichi</name>
    <dbReference type="NCBI Taxonomy" id="94029"/>
    <lineage>
        <taxon>Eukaryota</taxon>
        <taxon>Metazoa</taxon>
        <taxon>Ecdysozoa</taxon>
        <taxon>Arthropoda</taxon>
        <taxon>Chelicerata</taxon>
        <taxon>Arachnida</taxon>
        <taxon>Araneae</taxon>
        <taxon>Araneomorphae</taxon>
        <taxon>Entelegynae</taxon>
        <taxon>Araneoidea</taxon>
        <taxon>Araneidae</taxon>
        <taxon>Argiope</taxon>
    </lineage>
</organism>
<comment type="catalytic activity">
    <reaction evidence="11">
        <text>[1,4-alpha-D-glucosyl](n)-L-tyrosyl-[glycogenin] + UDP-alpha-D-glucose = [1,4-alpha-D-glucosyl](n+1)-L-tyrosyl-[glycogenin] + UDP + H(+)</text>
        <dbReference type="Rhea" id="RHEA:56560"/>
        <dbReference type="Rhea" id="RHEA-COMP:14606"/>
        <dbReference type="Rhea" id="RHEA-COMP:14607"/>
        <dbReference type="ChEBI" id="CHEBI:15378"/>
        <dbReference type="ChEBI" id="CHEBI:58223"/>
        <dbReference type="ChEBI" id="CHEBI:58885"/>
        <dbReference type="ChEBI" id="CHEBI:140574"/>
        <dbReference type="EC" id="2.4.1.186"/>
    </reaction>
</comment>
<dbReference type="FunFam" id="3.90.550.10:FF:000092">
    <property type="entry name" value="Glycogenin 2"/>
    <property type="match status" value="1"/>
</dbReference>
<dbReference type="InterPro" id="IPR002495">
    <property type="entry name" value="Glyco_trans_8"/>
</dbReference>
<evidence type="ECO:0000256" key="6">
    <source>
        <dbReference type="ARBA" id="ARBA00023056"/>
    </source>
</evidence>
<keyword evidence="3" id="KW-0963">Cytoplasm</keyword>
<evidence type="ECO:0000256" key="10">
    <source>
        <dbReference type="ARBA" id="ARBA00038934"/>
    </source>
</evidence>
<evidence type="ECO:0000256" key="12">
    <source>
        <dbReference type="ARBA" id="ARBA00052293"/>
    </source>
</evidence>
<evidence type="ECO:0000256" key="5">
    <source>
        <dbReference type="ARBA" id="ARBA00022723"/>
    </source>
</evidence>
<dbReference type="Gene3D" id="3.90.550.10">
    <property type="entry name" value="Spore Coat Polysaccharide Biosynthesis Protein SpsA, Chain A"/>
    <property type="match status" value="1"/>
</dbReference>
<dbReference type="InterPro" id="IPR029044">
    <property type="entry name" value="Nucleotide-diphossugar_trans"/>
</dbReference>
<evidence type="ECO:0000256" key="14">
    <source>
        <dbReference type="SAM" id="MobiDB-lite"/>
    </source>
</evidence>
<accession>A0A8T0F7W2</accession>
<gene>
    <name evidence="15" type="ORF">HNY73_008138</name>
</gene>
<dbReference type="GO" id="GO:0005978">
    <property type="term" value="P:glycogen biosynthetic process"/>
    <property type="evidence" value="ECO:0007669"/>
    <property type="project" value="UniProtKB-KW"/>
</dbReference>
<evidence type="ECO:0000256" key="7">
    <source>
        <dbReference type="ARBA" id="ARBA00023180"/>
    </source>
</evidence>